<reference evidence="2 3" key="2">
    <citation type="journal article" date="2019" name="G3 (Bethesda)">
        <title>Hybrid Assembly of the Genome of the Entomopathogenic Nematode Steinernema carpocapsae Identifies the X-Chromosome.</title>
        <authorList>
            <person name="Serra L."/>
            <person name="Macchietto M."/>
            <person name="Macias-Munoz A."/>
            <person name="McGill C.J."/>
            <person name="Rodriguez I.M."/>
            <person name="Rodriguez B."/>
            <person name="Murad R."/>
            <person name="Mortazavi A."/>
        </authorList>
    </citation>
    <scope>NUCLEOTIDE SEQUENCE [LARGE SCALE GENOMIC DNA]</scope>
    <source>
        <strain evidence="2 3">ALL</strain>
    </source>
</reference>
<feature type="region of interest" description="Disordered" evidence="1">
    <location>
        <begin position="290"/>
        <end position="358"/>
    </location>
</feature>
<reference evidence="2 3" key="1">
    <citation type="journal article" date="2015" name="Genome Biol.">
        <title>Comparative genomics of Steinernema reveals deeply conserved gene regulatory networks.</title>
        <authorList>
            <person name="Dillman A.R."/>
            <person name="Macchietto M."/>
            <person name="Porter C.F."/>
            <person name="Rogers A."/>
            <person name="Williams B."/>
            <person name="Antoshechkin I."/>
            <person name="Lee M.M."/>
            <person name="Goodwin Z."/>
            <person name="Lu X."/>
            <person name="Lewis E.E."/>
            <person name="Goodrich-Blair H."/>
            <person name="Stock S.P."/>
            <person name="Adams B.J."/>
            <person name="Sternberg P.W."/>
            <person name="Mortazavi A."/>
        </authorList>
    </citation>
    <scope>NUCLEOTIDE SEQUENCE [LARGE SCALE GENOMIC DNA]</scope>
    <source>
        <strain evidence="2 3">ALL</strain>
    </source>
</reference>
<keyword evidence="3" id="KW-1185">Reference proteome</keyword>
<proteinExistence type="predicted"/>
<dbReference type="EMBL" id="AZBU02000007">
    <property type="protein sequence ID" value="TKR70116.1"/>
    <property type="molecule type" value="Genomic_DNA"/>
</dbReference>
<name>A0A4U5MKY5_STECR</name>
<gene>
    <name evidence="2" type="ORF">L596_022178</name>
</gene>
<evidence type="ECO:0000313" key="2">
    <source>
        <dbReference type="EMBL" id="TKR70116.1"/>
    </source>
</evidence>
<comment type="caution">
    <text evidence="2">The sequence shown here is derived from an EMBL/GenBank/DDBJ whole genome shotgun (WGS) entry which is preliminary data.</text>
</comment>
<feature type="compositionally biased region" description="Low complexity" evidence="1">
    <location>
        <begin position="312"/>
        <end position="324"/>
    </location>
</feature>
<feature type="compositionally biased region" description="Basic and acidic residues" evidence="1">
    <location>
        <begin position="335"/>
        <end position="356"/>
    </location>
</feature>
<protein>
    <submittedName>
        <fullName evidence="2">Uncharacterized protein</fullName>
    </submittedName>
</protein>
<dbReference type="AlphaFoldDB" id="A0A4U5MKY5"/>
<evidence type="ECO:0000256" key="1">
    <source>
        <dbReference type="SAM" id="MobiDB-lite"/>
    </source>
</evidence>
<organism evidence="2 3">
    <name type="scientific">Steinernema carpocapsae</name>
    <name type="common">Entomopathogenic nematode</name>
    <dbReference type="NCBI Taxonomy" id="34508"/>
    <lineage>
        <taxon>Eukaryota</taxon>
        <taxon>Metazoa</taxon>
        <taxon>Ecdysozoa</taxon>
        <taxon>Nematoda</taxon>
        <taxon>Chromadorea</taxon>
        <taxon>Rhabditida</taxon>
        <taxon>Tylenchina</taxon>
        <taxon>Panagrolaimomorpha</taxon>
        <taxon>Strongyloidoidea</taxon>
        <taxon>Steinernematidae</taxon>
        <taxon>Steinernema</taxon>
    </lineage>
</organism>
<evidence type="ECO:0000313" key="3">
    <source>
        <dbReference type="Proteomes" id="UP000298663"/>
    </source>
</evidence>
<dbReference type="Proteomes" id="UP000298663">
    <property type="component" value="Unassembled WGS sequence"/>
</dbReference>
<accession>A0A4U5MKY5</accession>
<sequence>MYTVTPHGTWEYPYGAPQVVRKNLFYFLSNKLIEEKAGEVVLDFHPSLKGFQIERVLATSEKLFGVARSSDPNRVVLCRLEADFSKPVRAVEVQPLGHSDAGHEAFDRPTFYNPTGLFWREAAGLQALDLGEAATNGNLIVRNVEIPLEQQDRIEAAFIRGRLLVLNLTKATLHLAENDSLQPPLPLDLSGLPPKTSSAAYTPKTGHPLWLVLFSCAKDAAENELQNPVLLIINAETGDAKRLVLWEREHASRKFPMKECFISTGEVSVWIADEALVTEAKLRLSRRSLPRPDVRNSPISRTYPRKRRARQSPLTPKPSLLKSPRNAEAALAETTPKKARADRDSQKPPKIYRVDQDTQADACRIDVGSDSEETEVEDQIESEQKKAIELQTLLPAEEVGEAETYYLEQGEQAHEVVDTFENKIQNTEPETTIQNESEIRDEQADQELEELDMRLAQIRSTSEGEATVEMGGRWGQWLSAEVQNHCVIS</sequence>